<evidence type="ECO:0000256" key="2">
    <source>
        <dbReference type="ARBA" id="ARBA00022741"/>
    </source>
</evidence>
<comment type="similarity">
    <text evidence="1">Belongs to the DNA mismatch repair MutS family.</text>
</comment>
<dbReference type="SMART" id="SM00533">
    <property type="entry name" value="MUTSd"/>
    <property type="match status" value="1"/>
</dbReference>
<evidence type="ECO:0000256" key="1">
    <source>
        <dbReference type="ARBA" id="ARBA00006271"/>
    </source>
</evidence>
<dbReference type="InterPro" id="IPR036187">
    <property type="entry name" value="DNA_mismatch_repair_MutS_sf"/>
</dbReference>
<dbReference type="PIRSF" id="PIRSF005813">
    <property type="entry name" value="MSH2"/>
    <property type="match status" value="1"/>
</dbReference>
<feature type="compositionally biased region" description="Basic and acidic residues" evidence="5">
    <location>
        <begin position="10"/>
        <end position="25"/>
    </location>
</feature>
<dbReference type="GO" id="GO:0005524">
    <property type="term" value="F:ATP binding"/>
    <property type="evidence" value="ECO:0007669"/>
    <property type="project" value="UniProtKB-KW"/>
</dbReference>
<evidence type="ECO:0000313" key="8">
    <source>
        <dbReference type="EMBL" id="VFT78603.1"/>
    </source>
</evidence>
<dbReference type="Gene3D" id="1.10.1420.10">
    <property type="match status" value="2"/>
</dbReference>
<gene>
    <name evidence="8" type="primary">Aste57867_1386</name>
    <name evidence="7" type="ORF">As57867_001385</name>
    <name evidence="8" type="ORF">ASTE57867_1386</name>
</gene>
<reference evidence="7" key="2">
    <citation type="submission" date="2019-06" db="EMBL/GenBank/DDBJ databases">
        <title>Genomics analysis of Aphanomyces spp. identifies a new class of oomycete effector associated with host adaptation.</title>
        <authorList>
            <person name="Gaulin E."/>
        </authorList>
    </citation>
    <scope>NUCLEOTIDE SEQUENCE</scope>
    <source>
        <strain evidence="7">CBS 578.67</strain>
    </source>
</reference>
<dbReference type="SUPFAM" id="SSF52540">
    <property type="entry name" value="P-loop containing nucleoside triphosphate hydrolases"/>
    <property type="match status" value="1"/>
</dbReference>
<dbReference type="GO" id="GO:0006298">
    <property type="term" value="P:mismatch repair"/>
    <property type="evidence" value="ECO:0007669"/>
    <property type="project" value="InterPro"/>
</dbReference>
<accession>A0A485K8F5</accession>
<dbReference type="InterPro" id="IPR000432">
    <property type="entry name" value="DNA_mismatch_repair_MutS_C"/>
</dbReference>
<dbReference type="GO" id="GO:0030983">
    <property type="term" value="F:mismatched DNA binding"/>
    <property type="evidence" value="ECO:0007669"/>
    <property type="project" value="InterPro"/>
</dbReference>
<dbReference type="GO" id="GO:0051026">
    <property type="term" value="P:chiasma assembly"/>
    <property type="evidence" value="ECO:0007669"/>
    <property type="project" value="TreeGrafter"/>
</dbReference>
<feature type="domain" description="DNA mismatch repair protein MutS core" evidence="6">
    <location>
        <begin position="271"/>
        <end position="578"/>
    </location>
</feature>
<evidence type="ECO:0000313" key="7">
    <source>
        <dbReference type="EMBL" id="KAF0718925.1"/>
    </source>
</evidence>
<evidence type="ECO:0000313" key="9">
    <source>
        <dbReference type="Proteomes" id="UP000332933"/>
    </source>
</evidence>
<protein>
    <submittedName>
        <fullName evidence="8">Aste57867_1386 protein</fullName>
    </submittedName>
</protein>
<dbReference type="InterPro" id="IPR007696">
    <property type="entry name" value="DNA_mismatch_repair_MutS_core"/>
</dbReference>
<dbReference type="PANTHER" id="PTHR11361:SF20">
    <property type="entry name" value="MUTS PROTEIN HOMOLOG 5"/>
    <property type="match status" value="1"/>
</dbReference>
<evidence type="ECO:0000256" key="4">
    <source>
        <dbReference type="ARBA" id="ARBA00023125"/>
    </source>
</evidence>
<dbReference type="GO" id="GO:0005634">
    <property type="term" value="C:nucleus"/>
    <property type="evidence" value="ECO:0007669"/>
    <property type="project" value="TreeGrafter"/>
</dbReference>
<feature type="compositionally biased region" description="Basic and acidic residues" evidence="5">
    <location>
        <begin position="33"/>
        <end position="43"/>
    </location>
</feature>
<organism evidence="8 9">
    <name type="scientific">Aphanomyces stellatus</name>
    <dbReference type="NCBI Taxonomy" id="120398"/>
    <lineage>
        <taxon>Eukaryota</taxon>
        <taxon>Sar</taxon>
        <taxon>Stramenopiles</taxon>
        <taxon>Oomycota</taxon>
        <taxon>Saprolegniomycetes</taxon>
        <taxon>Saprolegniales</taxon>
        <taxon>Verrucalvaceae</taxon>
        <taxon>Aphanomyces</taxon>
    </lineage>
</organism>
<dbReference type="Pfam" id="PF00488">
    <property type="entry name" value="MutS_V"/>
    <property type="match status" value="1"/>
</dbReference>
<keyword evidence="2" id="KW-0547">Nucleotide-binding</keyword>
<keyword evidence="9" id="KW-1185">Reference proteome</keyword>
<dbReference type="PANTHER" id="PTHR11361">
    <property type="entry name" value="DNA MISMATCH REPAIR PROTEIN MUTS FAMILY MEMBER"/>
    <property type="match status" value="1"/>
</dbReference>
<keyword evidence="3" id="KW-0067">ATP-binding</keyword>
<dbReference type="OrthoDB" id="29596at2759"/>
<keyword evidence="4" id="KW-0238">DNA-binding</keyword>
<dbReference type="EMBL" id="VJMH01000108">
    <property type="protein sequence ID" value="KAF0718925.1"/>
    <property type="molecule type" value="Genomic_DNA"/>
</dbReference>
<dbReference type="Proteomes" id="UP000332933">
    <property type="component" value="Unassembled WGS sequence"/>
</dbReference>
<dbReference type="Gene3D" id="3.40.50.300">
    <property type="entry name" value="P-loop containing nucleotide triphosphate hydrolases"/>
    <property type="match status" value="1"/>
</dbReference>
<feature type="compositionally biased region" description="Acidic residues" evidence="5">
    <location>
        <begin position="44"/>
        <end position="54"/>
    </location>
</feature>
<dbReference type="GO" id="GO:0140664">
    <property type="term" value="F:ATP-dependent DNA damage sensor activity"/>
    <property type="evidence" value="ECO:0007669"/>
    <property type="project" value="InterPro"/>
</dbReference>
<dbReference type="Pfam" id="PF05192">
    <property type="entry name" value="MutS_III"/>
    <property type="match status" value="1"/>
</dbReference>
<feature type="region of interest" description="Disordered" evidence="5">
    <location>
        <begin position="1"/>
        <end position="54"/>
    </location>
</feature>
<dbReference type="InterPro" id="IPR011184">
    <property type="entry name" value="DNA_mismatch_repair_Msh2"/>
</dbReference>
<dbReference type="InterPro" id="IPR045076">
    <property type="entry name" value="MutS"/>
</dbReference>
<proteinExistence type="inferred from homology"/>
<evidence type="ECO:0000256" key="3">
    <source>
        <dbReference type="ARBA" id="ARBA00022840"/>
    </source>
</evidence>
<evidence type="ECO:0000259" key="6">
    <source>
        <dbReference type="SMART" id="SM00533"/>
    </source>
</evidence>
<dbReference type="AlphaFoldDB" id="A0A485K8F5"/>
<name>A0A485K8F5_9STRA</name>
<reference evidence="8 9" key="1">
    <citation type="submission" date="2019-03" db="EMBL/GenBank/DDBJ databases">
        <authorList>
            <person name="Gaulin E."/>
            <person name="Dumas B."/>
        </authorList>
    </citation>
    <scope>NUCLEOTIDE SEQUENCE [LARGE SCALE GENOMIC DNA]</scope>
    <source>
        <strain evidence="8">CBS 568.67</strain>
    </source>
</reference>
<dbReference type="SUPFAM" id="SSF48334">
    <property type="entry name" value="DNA repair protein MutS, domain III"/>
    <property type="match status" value="1"/>
</dbReference>
<evidence type="ECO:0000256" key="5">
    <source>
        <dbReference type="SAM" id="MobiDB-lite"/>
    </source>
</evidence>
<dbReference type="InterPro" id="IPR027417">
    <property type="entry name" value="P-loop_NTPase"/>
</dbReference>
<sequence length="633" mass="72474">MVHPQKKQRTTSESKRQFQRENDSDLRDEEDETQPHEETHPREDVEESDEEDDESGVYMSLYFEKGRLGVAVFHAISSKLEITQLVVPQTELTLTVDHLLTQIQPGAVVLSKLNVTKQKILDGVSCHDLSDSSVFIRKHSEFAYLKACKEIEHLHIGAEWRNNMDVFEGSTKREQYKYLSSYFDFESSEMIRSVGGSWSSLPSYIYHVEFWFSTIVIPINRKDDSTALFVHVVEQASLDGIMLLDANTLKALQIFNQEHHPSQVKSWEKSKEGFSLFALLDNTLTKSGKFVLRQWLLKPLTDICLIESRHNIVDFFFNSSRVDMENNLKSFRDAFRILRRIKTMRAKGRDWCDLKQCLSSFLSIRKEFMMCQESKELEIVQRIESLVTLQEISNLMSNVIDFEATRSEPSCVIREGISSELDDAREKYSQIDQILVELSGELNEEWPQLKSATLHFIPRVGYVIRCSSSSTVPPTLQFQFEDDSLSYYKCPKCRHLDENFGDIHGYMLDIQHQLTAEITKAVLEQEQCLQGMIQVVAELDSFMSLATCARNFKFVRPQMCDDVVLLAKEARHPLQELTVESYIPNDVSLSADTGLINILTGQNGSGKSVFLKMVGILQFLAQVGSFVPATEGN</sequence>
<dbReference type="EMBL" id="CAADRA010000108">
    <property type="protein sequence ID" value="VFT78603.1"/>
    <property type="molecule type" value="Genomic_DNA"/>
</dbReference>